<dbReference type="Proteomes" id="UP001610818">
    <property type="component" value="Unassembled WGS sequence"/>
</dbReference>
<dbReference type="EMBL" id="JBIRGQ010000003">
    <property type="protein sequence ID" value="MFH8547226.1"/>
    <property type="molecule type" value="Genomic_DNA"/>
</dbReference>
<evidence type="ECO:0000313" key="2">
    <source>
        <dbReference type="Proteomes" id="UP001610818"/>
    </source>
</evidence>
<organism evidence="1 2">
    <name type="scientific">Streptomyces longisporoflavus</name>
    <dbReference type="NCBI Taxonomy" id="28044"/>
    <lineage>
        <taxon>Bacteria</taxon>
        <taxon>Bacillati</taxon>
        <taxon>Actinomycetota</taxon>
        <taxon>Actinomycetes</taxon>
        <taxon>Kitasatosporales</taxon>
        <taxon>Streptomycetaceae</taxon>
        <taxon>Streptomyces</taxon>
    </lineage>
</organism>
<accession>A0ABW7QQG3</accession>
<proteinExistence type="predicted"/>
<sequence length="109" mass="12261">MGIDVELMQVTQRGSSPKTRRVEPVDAVQDEADLFAEMCVRSSLPMLNRMDPYRTRILTAADMPQFIAEVDATRDMVTEQRERQRLQAIRALAERCSAGAGLELHLLGD</sequence>
<keyword evidence="2" id="KW-1185">Reference proteome</keyword>
<dbReference type="RefSeq" id="WP_397713195.1">
    <property type="nucleotide sequence ID" value="NZ_JBIRGN010000003.1"/>
</dbReference>
<gene>
    <name evidence="1" type="ORF">ACH4F9_19680</name>
</gene>
<evidence type="ECO:0000313" key="1">
    <source>
        <dbReference type="EMBL" id="MFH8547226.1"/>
    </source>
</evidence>
<comment type="caution">
    <text evidence="1">The sequence shown here is derived from an EMBL/GenBank/DDBJ whole genome shotgun (WGS) entry which is preliminary data.</text>
</comment>
<name>A0ABW7QQG3_9ACTN</name>
<reference evidence="1 2" key="1">
    <citation type="submission" date="2024-10" db="EMBL/GenBank/DDBJ databases">
        <title>The Natural Products Discovery Center: Release of the First 8490 Sequenced Strains for Exploring Actinobacteria Biosynthetic Diversity.</title>
        <authorList>
            <person name="Kalkreuter E."/>
            <person name="Kautsar S.A."/>
            <person name="Yang D."/>
            <person name="Bader C.D."/>
            <person name="Teijaro C.N."/>
            <person name="Fluegel L."/>
            <person name="Davis C.M."/>
            <person name="Simpson J.R."/>
            <person name="Lauterbach L."/>
            <person name="Steele A.D."/>
            <person name="Gui C."/>
            <person name="Meng S."/>
            <person name="Li G."/>
            <person name="Viehrig K."/>
            <person name="Ye F."/>
            <person name="Su P."/>
            <person name="Kiefer A.F."/>
            <person name="Nichols A."/>
            <person name="Cepeda A.J."/>
            <person name="Yan W."/>
            <person name="Fan B."/>
            <person name="Jiang Y."/>
            <person name="Adhikari A."/>
            <person name="Zheng C.-J."/>
            <person name="Schuster L."/>
            <person name="Cowan T.M."/>
            <person name="Smanski M.J."/>
            <person name="Chevrette M.G."/>
            <person name="De Carvalho L.P.S."/>
            <person name="Shen B."/>
        </authorList>
    </citation>
    <scope>NUCLEOTIDE SEQUENCE [LARGE SCALE GENOMIC DNA]</scope>
    <source>
        <strain evidence="1 2">NPDC017990</strain>
    </source>
</reference>
<protein>
    <submittedName>
        <fullName evidence="1">Uncharacterized protein</fullName>
    </submittedName>
</protein>